<evidence type="ECO:0000313" key="2">
    <source>
        <dbReference type="Proteomes" id="UP000254467"/>
    </source>
</evidence>
<gene>
    <name evidence="1" type="ORF">NCTC11862_01082</name>
</gene>
<dbReference type="EMBL" id="UFXQ01000001">
    <property type="protein sequence ID" value="STC69297.1"/>
    <property type="molecule type" value="Genomic_DNA"/>
</dbReference>
<reference evidence="1 2" key="1">
    <citation type="submission" date="2018-06" db="EMBL/GenBank/DDBJ databases">
        <authorList>
            <consortium name="Pathogen Informatics"/>
            <person name="Doyle S."/>
        </authorList>
    </citation>
    <scope>NUCLEOTIDE SEQUENCE [LARGE SCALE GENOMIC DNA]</scope>
    <source>
        <strain evidence="1 2">NCTC11862</strain>
    </source>
</reference>
<keyword evidence="2" id="KW-1185">Reference proteome</keyword>
<organism evidence="1 2">
    <name type="scientific">Corynebacterium pilosum</name>
    <dbReference type="NCBI Taxonomy" id="35756"/>
    <lineage>
        <taxon>Bacteria</taxon>
        <taxon>Bacillati</taxon>
        <taxon>Actinomycetota</taxon>
        <taxon>Actinomycetes</taxon>
        <taxon>Mycobacteriales</taxon>
        <taxon>Corynebacteriaceae</taxon>
        <taxon>Corynebacterium</taxon>
    </lineage>
</organism>
<dbReference type="RefSeq" id="WP_018582426.1">
    <property type="nucleotide sequence ID" value="NZ_LDYD01000006.1"/>
</dbReference>
<sequence>MKAWTKVALGTALGAAGAYLLPGRDDHTPATPLDLPDGARASVSTGSSMPAWAQIAIGAGTGALATRSLPGAAAVGLTTIALRETTVTVSQGGVRIDSGLPGIGYTFAPERIRSARAVTVTAAEFGGLGFRWSLTRGWGLILRPGAALVLELNNGKFTVTVDDAEAAAGLINAVV</sequence>
<protein>
    <submittedName>
        <fullName evidence="1">Uncharacterized protein</fullName>
    </submittedName>
</protein>
<evidence type="ECO:0000313" key="1">
    <source>
        <dbReference type="EMBL" id="STC69297.1"/>
    </source>
</evidence>
<dbReference type="AlphaFoldDB" id="A0A376CM65"/>
<dbReference type="STRING" id="35756.GCA_001044155_01210"/>
<dbReference type="Proteomes" id="UP000254467">
    <property type="component" value="Unassembled WGS sequence"/>
</dbReference>
<accession>A0A376CM65</accession>
<proteinExistence type="predicted"/>
<name>A0A376CM65_9CORY</name>
<dbReference type="OrthoDB" id="4316842at2"/>